<dbReference type="EMBL" id="CALNXJ010000026">
    <property type="protein sequence ID" value="CAH3132301.1"/>
    <property type="molecule type" value="Genomic_DNA"/>
</dbReference>
<accession>A0AAU9X1I4</accession>
<dbReference type="SUPFAM" id="SSF54791">
    <property type="entry name" value="Eukaryotic type KH-domain (KH-domain type I)"/>
    <property type="match status" value="2"/>
</dbReference>
<dbReference type="InterPro" id="IPR036388">
    <property type="entry name" value="WH-like_DNA-bd_sf"/>
</dbReference>
<keyword evidence="1" id="KW-0677">Repeat</keyword>
<evidence type="ECO:0000313" key="5">
    <source>
        <dbReference type="EMBL" id="CAH3132301.1"/>
    </source>
</evidence>
<feature type="region of interest" description="Disordered" evidence="3">
    <location>
        <begin position="645"/>
        <end position="709"/>
    </location>
</feature>
<dbReference type="GO" id="GO:0003723">
    <property type="term" value="F:RNA binding"/>
    <property type="evidence" value="ECO:0007669"/>
    <property type="project" value="UniProtKB-UniRule"/>
</dbReference>
<dbReference type="Gene3D" id="3.90.70.80">
    <property type="match status" value="1"/>
</dbReference>
<evidence type="ECO:0000256" key="1">
    <source>
        <dbReference type="ARBA" id="ARBA00022737"/>
    </source>
</evidence>
<dbReference type="InterPro" id="IPR004088">
    <property type="entry name" value="KH_dom_type_1"/>
</dbReference>
<dbReference type="InterPro" id="IPR003323">
    <property type="entry name" value="OTU_dom"/>
</dbReference>
<evidence type="ECO:0000259" key="4">
    <source>
        <dbReference type="PROSITE" id="PS50802"/>
    </source>
</evidence>
<dbReference type="SUPFAM" id="SSF53756">
    <property type="entry name" value="UDP-Glycosyltransferase/glycogen phosphorylase"/>
    <property type="match status" value="1"/>
</dbReference>
<dbReference type="Pfam" id="PF00013">
    <property type="entry name" value="KH_1"/>
    <property type="match status" value="2"/>
</dbReference>
<evidence type="ECO:0000256" key="2">
    <source>
        <dbReference type="PROSITE-ProRule" id="PRU00117"/>
    </source>
</evidence>
<keyword evidence="6" id="KW-1185">Reference proteome</keyword>
<name>A0AAU9X1I4_9CNID</name>
<dbReference type="InterPro" id="IPR038765">
    <property type="entry name" value="Papain-like_cys_pep_sf"/>
</dbReference>
<dbReference type="Pfam" id="PF02338">
    <property type="entry name" value="OTU"/>
    <property type="match status" value="1"/>
</dbReference>
<dbReference type="PROSITE" id="PS50802">
    <property type="entry name" value="OTU"/>
    <property type="match status" value="1"/>
</dbReference>
<dbReference type="SMART" id="SM00322">
    <property type="entry name" value="KH"/>
    <property type="match status" value="2"/>
</dbReference>
<dbReference type="SUPFAM" id="SSF52540">
    <property type="entry name" value="P-loop containing nucleoside triphosphate hydrolases"/>
    <property type="match status" value="1"/>
</dbReference>
<dbReference type="CDD" id="cd22758">
    <property type="entry name" value="OTU_232R-like"/>
    <property type="match status" value="1"/>
</dbReference>
<feature type="non-terminal residue" evidence="5">
    <location>
        <position position="1919"/>
    </location>
</feature>
<keyword evidence="2" id="KW-0694">RNA-binding</keyword>
<sequence>MDSEYVPVAEEFKSRVIGRDGSVLNSIRQRSGAIITSRYREEEGFTVSGNDQQRETAKRLILEKVEEIKLTRWQKVEIPTEYYGLVIGRHEANLLEISKETGAEVTRIRGKVHIIQGTKQQRDHVKLLIKRRVALARLRGLKNNSYTVCCFIDGWNVSENCKLNLERVFPNSQAQFRLQSSRESSLQECVSDSGYLSKLKDATLESLRNLKAKKDSSNQLEADMWCHFGLATISGLSKEDIEKLEWSIDDATEMFQSSEEGNYWKVTFQEGVNFIEDIFSGYYHDKTPKEYLDYAARYDLTFLTPCSRQVRCKVWVARKDLKKKLEGIPVPFSDVKNILKEIHFTDETTRSRSRGWIVLPSRRYLQADILFPGCEFDCRLTIRERIGNTTDIDHVPKEDVIHVLADYLSEMTLKEDDSFGLKLPEEIPEGYHLTHKRFSKRIVYKSKPGFSVILSRERSWRLVVTDKRSRESTDLHLHCDEWDRLLRSGQWEAEMIVSKLPDFLEFVKEVQGFVAGKIMRNGLERIVPPEIRARGPQALEAYNNALAEGQACVKRVPLMIVGQDRSGKTSVKKSLKGICFNPDEDSTLGIEVDRYQFKVTTEIWKTGEKDEESSFDTTITSFEHSAARWIADKLPTHEKKIAEVKRTSSAESAGYEVSDTPEEREPNETKSYADLLEPPRNPVSTNTIDDEPHLPTKEVRNPTELEPDEDLLATTREKLPDFEDVAKLVPKHLRDNWEDGKEDSREDDKEDIYSILWDFAGQSVYYVTHPLFLTRRAIYFLVYDLSRNPSDKASPLVKQGVHKMFNADKYNLKTNFDYLDFWMSSLAALEDPETVLPFKKFPAVFLVCTHADQPYCARDPVELAKEIFGDLRTKPYGAHLFDVFCVDNTKSGTKPECEEIVRLRDGVRVVSKELPHVTEAIPIKWLKYEKALRIPKESDYKFISLVTAKEIASKDCNINDNEIQTVLNFLHDLRVLIHFDDSPELSELVFLDIQWLIDVFKNVITVRTFHEEKNFAHLWERLEREGILEEKLLKHVWNSLIPQREAHESLIAIMEKFSLLCPWPSSQDFPDKQYIVPSMLRTRPPEEISNLVESAKIPSLFIKFDTGRVPPGLFPRFVLEFLLWCGREFPRFALPQLFHNFARFNNFPNQGLSLVLLCHSSTIEVVVVSANGGIDMVNMASIQAFRSQLTSIINQVWDKFFWVKNVGCDVCYLCHVCSRGRTISLCQLHYEEGCKQEECLHFISELDLSDETQAICTKSVAAVDNRIQVEKFYPWISCAEKKGLSSSNVADRSHGEACQINRMKSATALKVTLLGSEWSSSMGGLSTINRQLAIHLAKHSEVDVTLLVPQFACFEDERRKASSHNVSIQEAKKLVGFSDPLDWLSFPPRDLDIDFVLGHGAKLGKQAQVIRNSHNCKWIQVVHTVPEELAMHKNYPEAISKGEEKNLTEVELCKLADAMLAVGPKLTDAFSAQLRSCKSQEDILQLTPGTFREFYDVKQAEKESSKFKVLTFGRGDPEDFSLKGYDISARAIFELKDRSYSLIFVGAPDGKQDEVAENLLKSGIDKSQLIVRKFVQSKEKLKELFCEVDLCIMPSRTEGFGLTALEALSAGLPILVSGNSGFGEALCTVPSGKSFVVESEDPGEWAKAIAGIQQRERSVRLQDIQQLRSSYEEKFSWEKQCDILLEKMRDIVHGENAGLLEKTAVVWWLKPFFSFLPQRLFSTRRWFPFFHAFRLIKTLSFLGSLDRIIQELQQIQLDASKVKSRTDLSLGLRNIASDRGFRISDNQGLGNCMFYALSEQLEIVKGIKIPHGELRQNLVQYLRSNPKLPDGTDLFHFVHGHQTWTEYLVCMEQDGAWGDHVILWAAANYFETCIRVVSSLSNSNDVVITPHFPVDENKPLVLGHIHEVHYVSLQPVQGT</sequence>
<protein>
    <recommendedName>
        <fullName evidence="4">OTU domain-containing protein</fullName>
    </recommendedName>
</protein>
<dbReference type="PANTHER" id="PTHR12526">
    <property type="entry name" value="GLYCOSYLTRANSFERASE"/>
    <property type="match status" value="1"/>
</dbReference>
<reference evidence="5 6" key="1">
    <citation type="submission" date="2022-05" db="EMBL/GenBank/DDBJ databases">
        <authorList>
            <consortium name="Genoscope - CEA"/>
            <person name="William W."/>
        </authorList>
    </citation>
    <scope>NUCLEOTIDE SEQUENCE [LARGE SCALE GENOMIC DNA]</scope>
</reference>
<evidence type="ECO:0000256" key="3">
    <source>
        <dbReference type="SAM" id="MobiDB-lite"/>
    </source>
</evidence>
<dbReference type="CDD" id="cd00105">
    <property type="entry name" value="KH-I"/>
    <property type="match status" value="2"/>
</dbReference>
<gene>
    <name evidence="5" type="ORF">PMEA_00014640</name>
</gene>
<dbReference type="SUPFAM" id="SSF54001">
    <property type="entry name" value="Cysteine proteinases"/>
    <property type="match status" value="1"/>
</dbReference>
<dbReference type="InterPro" id="IPR036612">
    <property type="entry name" value="KH_dom_type_1_sf"/>
</dbReference>
<dbReference type="Pfam" id="PF08477">
    <property type="entry name" value="Roc"/>
    <property type="match status" value="1"/>
</dbReference>
<proteinExistence type="predicted"/>
<evidence type="ECO:0000313" key="6">
    <source>
        <dbReference type="Proteomes" id="UP001159428"/>
    </source>
</evidence>
<dbReference type="Gene3D" id="3.40.50.300">
    <property type="entry name" value="P-loop containing nucleotide triphosphate hydrolases"/>
    <property type="match status" value="1"/>
</dbReference>
<dbReference type="InterPro" id="IPR004087">
    <property type="entry name" value="KH_dom"/>
</dbReference>
<dbReference type="Gene3D" id="1.10.10.10">
    <property type="entry name" value="Winged helix-like DNA-binding domain superfamily/Winged helix DNA-binding domain"/>
    <property type="match status" value="1"/>
</dbReference>
<comment type="caution">
    <text evidence="5">The sequence shown here is derived from an EMBL/GenBank/DDBJ whole genome shotgun (WGS) entry which is preliminary data.</text>
</comment>
<feature type="domain" description="OTU" evidence="4">
    <location>
        <begin position="1781"/>
        <end position="1916"/>
    </location>
</feature>
<dbReference type="Proteomes" id="UP001159428">
    <property type="component" value="Unassembled WGS sequence"/>
</dbReference>
<dbReference type="InterPro" id="IPR032171">
    <property type="entry name" value="COR-A"/>
</dbReference>
<dbReference type="Pfam" id="PF16095">
    <property type="entry name" value="COR-A"/>
    <property type="match status" value="1"/>
</dbReference>
<dbReference type="Pfam" id="PF20706">
    <property type="entry name" value="GT4-conflict"/>
    <property type="match status" value="1"/>
</dbReference>
<dbReference type="CDD" id="cd03801">
    <property type="entry name" value="GT4_PimA-like"/>
    <property type="match status" value="1"/>
</dbReference>
<feature type="compositionally biased region" description="Basic and acidic residues" evidence="3">
    <location>
        <begin position="690"/>
        <end position="703"/>
    </location>
</feature>
<dbReference type="Gene3D" id="3.40.50.2000">
    <property type="entry name" value="Glycogen Phosphorylase B"/>
    <property type="match status" value="1"/>
</dbReference>
<dbReference type="InterPro" id="IPR027417">
    <property type="entry name" value="P-loop_NTPase"/>
</dbReference>
<dbReference type="PROSITE" id="PS50084">
    <property type="entry name" value="KH_TYPE_1"/>
    <property type="match status" value="2"/>
</dbReference>
<organism evidence="5 6">
    <name type="scientific">Pocillopora meandrina</name>
    <dbReference type="NCBI Taxonomy" id="46732"/>
    <lineage>
        <taxon>Eukaryota</taxon>
        <taxon>Metazoa</taxon>
        <taxon>Cnidaria</taxon>
        <taxon>Anthozoa</taxon>
        <taxon>Hexacorallia</taxon>
        <taxon>Scleractinia</taxon>
        <taxon>Astrocoeniina</taxon>
        <taxon>Pocilloporidae</taxon>
        <taxon>Pocillopora</taxon>
    </lineage>
</organism>
<dbReference type="Gene3D" id="3.30.1370.10">
    <property type="entry name" value="K Homology domain, type 1"/>
    <property type="match status" value="2"/>
</dbReference>